<evidence type="ECO:0000256" key="1">
    <source>
        <dbReference type="ARBA" id="ARBA00004370"/>
    </source>
</evidence>
<organism evidence="4 5">
    <name type="scientific">Hoyosella altamirensis</name>
    <dbReference type="NCBI Taxonomy" id="616997"/>
    <lineage>
        <taxon>Bacteria</taxon>
        <taxon>Bacillati</taxon>
        <taxon>Actinomycetota</taxon>
        <taxon>Actinomycetes</taxon>
        <taxon>Mycobacteriales</taxon>
        <taxon>Hoyosellaceae</taxon>
        <taxon>Hoyosella</taxon>
    </lineage>
</organism>
<keyword evidence="3" id="KW-0812">Transmembrane</keyword>
<comment type="subcellular location">
    <subcellularLocation>
        <location evidence="1">Membrane</location>
    </subcellularLocation>
</comment>
<reference evidence="4 5" key="1">
    <citation type="submission" date="2020-08" db="EMBL/GenBank/DDBJ databases">
        <title>Sequencing the genomes of 1000 actinobacteria strains.</title>
        <authorList>
            <person name="Klenk H.-P."/>
        </authorList>
    </citation>
    <scope>NUCLEOTIDE SEQUENCE [LARGE SCALE GENOMIC DNA]</scope>
    <source>
        <strain evidence="4 5">DSM 45258</strain>
    </source>
</reference>
<name>A0A839RT12_9ACTN</name>
<comment type="caution">
    <text evidence="4">The sequence shown here is derived from an EMBL/GenBank/DDBJ whole genome shotgun (WGS) entry which is preliminary data.</text>
</comment>
<evidence type="ECO:0000256" key="3">
    <source>
        <dbReference type="SAM" id="Phobius"/>
    </source>
</evidence>
<keyword evidence="5" id="KW-1185">Reference proteome</keyword>
<dbReference type="RefSeq" id="WP_064441846.1">
    <property type="nucleotide sequence ID" value="NZ_BDDI01000016.1"/>
</dbReference>
<accession>A0A839RT12</accession>
<dbReference type="EMBL" id="JACHWS010000003">
    <property type="protein sequence ID" value="MBB3039316.1"/>
    <property type="molecule type" value="Genomic_DNA"/>
</dbReference>
<keyword evidence="2 3" id="KW-0472">Membrane</keyword>
<evidence type="ECO:0000313" key="4">
    <source>
        <dbReference type="EMBL" id="MBB3039316.1"/>
    </source>
</evidence>
<evidence type="ECO:0000256" key="2">
    <source>
        <dbReference type="ARBA" id="ARBA00023136"/>
    </source>
</evidence>
<proteinExistence type="predicted"/>
<dbReference type="PANTHER" id="PTHR37042:SF4">
    <property type="entry name" value="OUTER MEMBRANE PROTEIN RV1973"/>
    <property type="match status" value="1"/>
</dbReference>
<dbReference type="OrthoDB" id="5196392at2"/>
<dbReference type="Proteomes" id="UP000567922">
    <property type="component" value="Unassembled WGS sequence"/>
</dbReference>
<keyword evidence="3" id="KW-1133">Transmembrane helix</keyword>
<feature type="transmembrane region" description="Helical" evidence="3">
    <location>
        <begin position="6"/>
        <end position="30"/>
    </location>
</feature>
<protein>
    <submittedName>
        <fullName evidence="4">Mce-associated membrane protein</fullName>
    </submittedName>
</protein>
<dbReference type="PANTHER" id="PTHR37042">
    <property type="entry name" value="OUTER MEMBRANE PROTEIN RV1973"/>
    <property type="match status" value="1"/>
</dbReference>
<dbReference type="GO" id="GO:0016020">
    <property type="term" value="C:membrane"/>
    <property type="evidence" value="ECO:0007669"/>
    <property type="project" value="UniProtKB-SubCell"/>
</dbReference>
<gene>
    <name evidence="4" type="ORF">FHU29_003785</name>
</gene>
<sequence>MSRSQVLTTVVAGVLVALIALVAFLGYRVWEDNTAEQAREQAVRAASEQAVAILGYDHHTVETELPTAAEGLTGSFRDEYETLIREAIIPGALEQELSVDVTVAGTSIVSATKDTAVVLLFLNQVTTSSENPQAALTGSRVRAHMEKSGEQWLMAGLTPI</sequence>
<dbReference type="AlphaFoldDB" id="A0A839RT12"/>
<evidence type="ECO:0000313" key="5">
    <source>
        <dbReference type="Proteomes" id="UP000567922"/>
    </source>
</evidence>